<keyword evidence="7" id="KW-0472">Membrane</keyword>
<keyword evidence="10" id="KW-1185">Reference proteome</keyword>
<evidence type="ECO:0000256" key="3">
    <source>
        <dbReference type="ARBA" id="ARBA00022553"/>
    </source>
</evidence>
<dbReference type="InterPro" id="IPR036890">
    <property type="entry name" value="HATPase_C_sf"/>
</dbReference>
<dbReference type="Gene3D" id="3.30.565.10">
    <property type="entry name" value="Histidine kinase-like ATPase, C-terminal domain"/>
    <property type="match status" value="1"/>
</dbReference>
<keyword evidence="3" id="KW-0597">Phosphoprotein</keyword>
<gene>
    <name evidence="9" type="ORF">B0I31_109145</name>
</gene>
<feature type="compositionally biased region" description="Basic and acidic residues" evidence="6">
    <location>
        <begin position="541"/>
        <end position="550"/>
    </location>
</feature>
<evidence type="ECO:0000256" key="7">
    <source>
        <dbReference type="SAM" id="Phobius"/>
    </source>
</evidence>
<evidence type="ECO:0000256" key="2">
    <source>
        <dbReference type="ARBA" id="ARBA00012438"/>
    </source>
</evidence>
<feature type="compositionally biased region" description="Basic and acidic residues" evidence="6">
    <location>
        <begin position="395"/>
        <end position="421"/>
    </location>
</feature>
<keyword evidence="4" id="KW-0808">Transferase</keyword>
<evidence type="ECO:0000259" key="8">
    <source>
        <dbReference type="SMART" id="SM00387"/>
    </source>
</evidence>
<evidence type="ECO:0000256" key="1">
    <source>
        <dbReference type="ARBA" id="ARBA00000085"/>
    </source>
</evidence>
<feature type="transmembrane region" description="Helical" evidence="7">
    <location>
        <begin position="7"/>
        <end position="26"/>
    </location>
</feature>
<evidence type="ECO:0000256" key="4">
    <source>
        <dbReference type="ARBA" id="ARBA00022679"/>
    </source>
</evidence>
<dbReference type="EC" id="2.7.13.3" evidence="2"/>
<evidence type="ECO:0000313" key="9">
    <source>
        <dbReference type="EMBL" id="PSL53355.1"/>
    </source>
</evidence>
<evidence type="ECO:0000256" key="5">
    <source>
        <dbReference type="ARBA" id="ARBA00022777"/>
    </source>
</evidence>
<dbReference type="InterPro" id="IPR050428">
    <property type="entry name" value="TCS_sensor_his_kinase"/>
</dbReference>
<dbReference type="RefSeq" id="WP_106618070.1">
    <property type="nucleotide sequence ID" value="NZ_PYAX01000009.1"/>
</dbReference>
<feature type="domain" description="Histidine kinase/HSP90-like ATPase" evidence="8">
    <location>
        <begin position="235"/>
        <end position="347"/>
    </location>
</feature>
<organism evidence="9 10">
    <name type="scientific">Saccharothrix carnea</name>
    <dbReference type="NCBI Taxonomy" id="1280637"/>
    <lineage>
        <taxon>Bacteria</taxon>
        <taxon>Bacillati</taxon>
        <taxon>Actinomycetota</taxon>
        <taxon>Actinomycetes</taxon>
        <taxon>Pseudonocardiales</taxon>
        <taxon>Pseudonocardiaceae</taxon>
        <taxon>Saccharothrix</taxon>
    </lineage>
</organism>
<proteinExistence type="predicted"/>
<feature type="region of interest" description="Disordered" evidence="6">
    <location>
        <begin position="464"/>
        <end position="568"/>
    </location>
</feature>
<dbReference type="OrthoDB" id="3502710at2"/>
<feature type="compositionally biased region" description="Basic and acidic residues" evidence="6">
    <location>
        <begin position="514"/>
        <end position="527"/>
    </location>
</feature>
<dbReference type="InterPro" id="IPR003594">
    <property type="entry name" value="HATPase_dom"/>
</dbReference>
<dbReference type="Proteomes" id="UP000241118">
    <property type="component" value="Unassembled WGS sequence"/>
</dbReference>
<feature type="transmembrane region" description="Helical" evidence="7">
    <location>
        <begin position="32"/>
        <end position="54"/>
    </location>
</feature>
<dbReference type="PANTHER" id="PTHR45436:SF5">
    <property type="entry name" value="SENSOR HISTIDINE KINASE TRCS"/>
    <property type="match status" value="1"/>
</dbReference>
<reference evidence="9 10" key="1">
    <citation type="submission" date="2018-03" db="EMBL/GenBank/DDBJ databases">
        <title>Genomic Encyclopedia of Type Strains, Phase III (KMG-III): the genomes of soil and plant-associated and newly described type strains.</title>
        <authorList>
            <person name="Whitman W."/>
        </authorList>
    </citation>
    <scope>NUCLEOTIDE SEQUENCE [LARGE SCALE GENOMIC DNA]</scope>
    <source>
        <strain evidence="9 10">CGMCC 4.7097</strain>
    </source>
</reference>
<keyword evidence="7" id="KW-0812">Transmembrane</keyword>
<comment type="catalytic activity">
    <reaction evidence="1">
        <text>ATP + protein L-histidine = ADP + protein N-phospho-L-histidine.</text>
        <dbReference type="EC" id="2.7.13.3"/>
    </reaction>
</comment>
<dbReference type="PANTHER" id="PTHR45436">
    <property type="entry name" value="SENSOR HISTIDINE KINASE YKOH"/>
    <property type="match status" value="1"/>
</dbReference>
<sequence length="568" mass="61207">MNTRLGVVLAAIGLTQLVVVVLATLFRADGWVRPAVAALAVGAVALLAVVVVTVRRLHHAQTLMRNEIDALAAVALADVLADALGRKDVGEVRKSLPAVSDAGLALLVGQVEELCAAALRADLENEDIRAGYTEVFVNMFRRSQALLQRQLEVVERLESGDRSPADMRLLFQLDHLVTRMRRNNENVLVLAGTELVRATRNPVPMEAVFRAAMSEVDKYQRIKVLGIPSVRISNTAAGDLIRIVAELLDNATAFSPPDKEVTVNAELGRHEGLSIGVFDNGIGMSDEDVRKANERLTNLGSAQIARSRRTGLFVVGRLAGRHGFKVELFGGDDVEGVSALISVPSSVLLEEEAVRAGVSGPVTVMTTVRTPETRSAQDDEGGRRVSSWYGKSKAWRAERDKAARNARRPAAERKGAEHDDVPVDLPVRIPGNRGATPVLAAVPAGGPAGGGADLRAPSRWFKAKDGAADPQRGADTAPQPPPPPEPPRQETVYTEDGLPLRQKGAHLPPGSADGPDRAKPIERDPAHLRRRLSSYQVGVRKAKEQEDRMRGRPQHTGGWTVLERETGK</sequence>
<dbReference type="GO" id="GO:0004673">
    <property type="term" value="F:protein histidine kinase activity"/>
    <property type="evidence" value="ECO:0007669"/>
    <property type="project" value="UniProtKB-EC"/>
</dbReference>
<dbReference type="EMBL" id="PYAX01000009">
    <property type="protein sequence ID" value="PSL53355.1"/>
    <property type="molecule type" value="Genomic_DNA"/>
</dbReference>
<evidence type="ECO:0000313" key="10">
    <source>
        <dbReference type="Proteomes" id="UP000241118"/>
    </source>
</evidence>
<dbReference type="GO" id="GO:0000160">
    <property type="term" value="P:phosphorelay signal transduction system"/>
    <property type="evidence" value="ECO:0007669"/>
    <property type="project" value="TreeGrafter"/>
</dbReference>
<dbReference type="SMART" id="SM00387">
    <property type="entry name" value="HATPase_c"/>
    <property type="match status" value="1"/>
</dbReference>
<dbReference type="SUPFAM" id="SSF55874">
    <property type="entry name" value="ATPase domain of HSP90 chaperone/DNA topoisomerase II/histidine kinase"/>
    <property type="match status" value="1"/>
</dbReference>
<keyword evidence="5 9" id="KW-0418">Kinase</keyword>
<dbReference type="GO" id="GO:0005886">
    <property type="term" value="C:plasma membrane"/>
    <property type="evidence" value="ECO:0007669"/>
    <property type="project" value="TreeGrafter"/>
</dbReference>
<keyword evidence="7" id="KW-1133">Transmembrane helix</keyword>
<evidence type="ECO:0000256" key="6">
    <source>
        <dbReference type="SAM" id="MobiDB-lite"/>
    </source>
</evidence>
<name>A0A2P8I4G0_SACCR</name>
<accession>A0A2P8I4G0</accession>
<feature type="region of interest" description="Disordered" evidence="6">
    <location>
        <begin position="394"/>
        <end position="429"/>
    </location>
</feature>
<dbReference type="AlphaFoldDB" id="A0A2P8I4G0"/>
<dbReference type="Pfam" id="PF02518">
    <property type="entry name" value="HATPase_c"/>
    <property type="match status" value="1"/>
</dbReference>
<comment type="caution">
    <text evidence="9">The sequence shown here is derived from an EMBL/GenBank/DDBJ whole genome shotgun (WGS) entry which is preliminary data.</text>
</comment>
<protein>
    <recommendedName>
        <fullName evidence="2">histidine kinase</fullName>
        <ecNumber evidence="2">2.7.13.3</ecNumber>
    </recommendedName>
</protein>